<dbReference type="EC" id="3.2.1.141" evidence="4 13"/>
<dbReference type="SUPFAM" id="SSF81296">
    <property type="entry name" value="E set domains"/>
    <property type="match status" value="1"/>
</dbReference>
<dbReference type="GO" id="GO:0005737">
    <property type="term" value="C:cytoplasm"/>
    <property type="evidence" value="ECO:0007669"/>
    <property type="project" value="UniProtKB-SubCell"/>
</dbReference>
<keyword evidence="9 14" id="KW-0326">Glycosidase</keyword>
<feature type="binding site" evidence="16">
    <location>
        <begin position="411"/>
        <end position="416"/>
    </location>
    <ligand>
        <name>substrate</name>
    </ligand>
</feature>
<keyword evidence="7 14" id="KW-0378">Hydrolase</keyword>
<evidence type="ECO:0000259" key="19">
    <source>
        <dbReference type="SMART" id="SM00642"/>
    </source>
</evidence>
<evidence type="ECO:0000256" key="12">
    <source>
        <dbReference type="ARBA" id="ARBA00034013"/>
    </source>
</evidence>
<evidence type="ECO:0000256" key="13">
    <source>
        <dbReference type="NCBIfam" id="TIGR02402"/>
    </source>
</evidence>
<dbReference type="CDD" id="cd11325">
    <property type="entry name" value="AmyAc_GTHase"/>
    <property type="match status" value="1"/>
</dbReference>
<comment type="pathway">
    <text evidence="2 14">Glycan biosynthesis; trehalose biosynthesis.</text>
</comment>
<dbReference type="RefSeq" id="WP_244819898.1">
    <property type="nucleotide sequence ID" value="NZ_CP112998.1"/>
</dbReference>
<evidence type="ECO:0000256" key="2">
    <source>
        <dbReference type="ARBA" id="ARBA00005199"/>
    </source>
</evidence>
<feature type="site" description="Transition state stabilizer" evidence="17">
    <location>
        <position position="412"/>
    </location>
</feature>
<dbReference type="InterPro" id="IPR017853">
    <property type="entry name" value="GH"/>
</dbReference>
<evidence type="ECO:0000256" key="6">
    <source>
        <dbReference type="ARBA" id="ARBA00022490"/>
    </source>
</evidence>
<dbReference type="CDD" id="cd02853">
    <property type="entry name" value="E_set_MTHase_like_N"/>
    <property type="match status" value="1"/>
</dbReference>
<dbReference type="InterPro" id="IPR044901">
    <property type="entry name" value="Trehalose_TreZ_E-set_sf"/>
</dbReference>
<dbReference type="Gene3D" id="3.20.20.80">
    <property type="entry name" value="Glycosidases"/>
    <property type="match status" value="1"/>
</dbReference>
<accession>A0A9E8NI95</accession>
<keyword evidence="21" id="KW-1185">Reference proteome</keyword>
<feature type="active site" description="Proton donor" evidence="15">
    <location>
        <position position="318"/>
    </location>
</feature>
<keyword evidence="6" id="KW-0963">Cytoplasm</keyword>
<evidence type="ECO:0000256" key="10">
    <source>
        <dbReference type="ARBA" id="ARBA00032057"/>
    </source>
</evidence>
<dbReference type="Proteomes" id="UP001164653">
    <property type="component" value="Chromosome"/>
</dbReference>
<proteinExistence type="inferred from homology"/>
<name>A0A9E8NI95_9BACT</name>
<evidence type="ECO:0000256" key="4">
    <source>
        <dbReference type="ARBA" id="ARBA00012268"/>
    </source>
</evidence>
<dbReference type="Gene3D" id="1.10.10.760">
    <property type="entry name" value="E-set domains of sugar-utilizing enzymes"/>
    <property type="match status" value="1"/>
</dbReference>
<dbReference type="NCBIfam" id="TIGR02402">
    <property type="entry name" value="trehalose_TreZ"/>
    <property type="match status" value="1"/>
</dbReference>
<reference evidence="20" key="1">
    <citation type="submission" date="2022-11" db="EMBL/GenBank/DDBJ databases">
        <title>Dyadobacter pollutisoli sp. nov., isolated from plastic dumped soil.</title>
        <authorList>
            <person name="Kim J.M."/>
            <person name="Kim K.R."/>
            <person name="Lee J.K."/>
            <person name="Hao L."/>
            <person name="Jeon C.O."/>
        </authorList>
    </citation>
    <scope>NUCLEOTIDE SEQUENCE</scope>
    <source>
        <strain evidence="20">U1</strain>
    </source>
</reference>
<dbReference type="KEGG" id="dpf:ON006_11335"/>
<dbReference type="SMART" id="SM00642">
    <property type="entry name" value="Aamy"/>
    <property type="match status" value="1"/>
</dbReference>
<evidence type="ECO:0000256" key="8">
    <source>
        <dbReference type="ARBA" id="ARBA00023277"/>
    </source>
</evidence>
<feature type="region of interest" description="Disordered" evidence="18">
    <location>
        <begin position="1"/>
        <end position="27"/>
    </location>
</feature>
<protein>
    <recommendedName>
        <fullName evidence="5 13">Malto-oligosyltrehalose trehalohydrolase</fullName>
        <shortName evidence="14">MTHase</shortName>
        <ecNumber evidence="4 13">3.2.1.141</ecNumber>
    </recommendedName>
    <alternativeName>
        <fullName evidence="11 14">4-alpha-D-((1-&gt;4)-alpha-D-glucano)trehalose trehalohydrolase</fullName>
    </alternativeName>
    <alternativeName>
        <fullName evidence="10 14">Maltooligosyl trehalose trehalohydrolase</fullName>
    </alternativeName>
</protein>
<feature type="binding site" evidence="16">
    <location>
        <begin position="343"/>
        <end position="347"/>
    </location>
    <ligand>
        <name>substrate</name>
    </ligand>
</feature>
<evidence type="ECO:0000256" key="17">
    <source>
        <dbReference type="PIRSR" id="PIRSR006337-3"/>
    </source>
</evidence>
<keyword evidence="8" id="KW-0119">Carbohydrate metabolism</keyword>
<evidence type="ECO:0000256" key="1">
    <source>
        <dbReference type="ARBA" id="ARBA00004496"/>
    </source>
</evidence>
<dbReference type="InterPro" id="IPR012768">
    <property type="entry name" value="Trehalose_TreZ"/>
</dbReference>
<evidence type="ECO:0000313" key="21">
    <source>
        <dbReference type="Proteomes" id="UP001164653"/>
    </source>
</evidence>
<feature type="compositionally biased region" description="Polar residues" evidence="18">
    <location>
        <begin position="1"/>
        <end position="10"/>
    </location>
</feature>
<evidence type="ECO:0000256" key="18">
    <source>
        <dbReference type="SAM" id="MobiDB-lite"/>
    </source>
</evidence>
<dbReference type="SUPFAM" id="SSF51445">
    <property type="entry name" value="(Trans)glycosidases"/>
    <property type="match status" value="1"/>
</dbReference>
<dbReference type="GO" id="GO:0005992">
    <property type="term" value="P:trehalose biosynthetic process"/>
    <property type="evidence" value="ECO:0007669"/>
    <property type="project" value="UniProtKB-UniRule"/>
</dbReference>
<evidence type="ECO:0000256" key="9">
    <source>
        <dbReference type="ARBA" id="ARBA00023295"/>
    </source>
</evidence>
<sequence length="630" mass="71763">MNSNNLQSLPPNRRPPEGRTPDRRPPGVRFNEFGEATIVVWAPQTEQVYLLKLENEEGIPLEKEFYGYWTLTTDRLKPGDLYQFVLNDDVALPDPASLYQSQGVHGPSEAFDLKGFKWTDKGWRNPELKEYIIYELHIGTFTAEGTFAAAETRLDYLVELGVTAIEIMPVSQFAGPRNWGYDGVFPYAVQDSYGGPAGLQHLVNACHGKGLAVILDVVYNHLGPEGNILGQYGPYFTDKYHTPWGDALNFDDAWSDGVRHYFIENAMMLFRDFHIDGLRMDAVHAIKDFGPVHLLREISGRVEELTAQTGNAHYLIVEMDLNDTRFINPADQGGYGMDAQWIDEFHHALRVSSGQQQSGYYSDFEPIVSLAKSYQDAYVYDGIYSEHRKRKFGVKADGRPGEQFVVFSQNHDHIGNRMLGERTSLLVSFEMQKLMAGAVLVSPYLPLLFMGEEWSETNPFQYFVSHTDPELAEAVRNGRKREFAAFHLEGDAPDPMSEETFDQSKLQWSLHESGLHQVMFQYYKTLIRLRKQQPALHNTDRNGLTVDYSREKELIIIQRVSGDQQVVVVLNFSKSVQEVSLPVKHFLWHKLIASSDAKWNGTEQLSEQLDSGVLMVWPESFTLYTNVIYS</sequence>
<evidence type="ECO:0000256" key="14">
    <source>
        <dbReference type="PIRNR" id="PIRNR006337"/>
    </source>
</evidence>
<comment type="subcellular location">
    <subcellularLocation>
        <location evidence="1 15">Cytoplasm</location>
    </subcellularLocation>
</comment>
<organism evidence="20 21">
    <name type="scientific">Dyadobacter pollutisoli</name>
    <dbReference type="NCBI Taxonomy" id="2910158"/>
    <lineage>
        <taxon>Bacteria</taxon>
        <taxon>Pseudomonadati</taxon>
        <taxon>Bacteroidota</taxon>
        <taxon>Cytophagia</taxon>
        <taxon>Cytophagales</taxon>
        <taxon>Spirosomataceae</taxon>
        <taxon>Dyadobacter</taxon>
    </lineage>
</organism>
<evidence type="ECO:0000256" key="3">
    <source>
        <dbReference type="ARBA" id="ARBA00008061"/>
    </source>
</evidence>
<dbReference type="PANTHER" id="PTHR43651">
    <property type="entry name" value="1,4-ALPHA-GLUCAN-BRANCHING ENZYME"/>
    <property type="match status" value="1"/>
</dbReference>
<evidence type="ECO:0000256" key="5">
    <source>
        <dbReference type="ARBA" id="ARBA00015938"/>
    </source>
</evidence>
<dbReference type="PIRSF" id="PIRSF006337">
    <property type="entry name" value="Trehalose_TreZ"/>
    <property type="match status" value="1"/>
</dbReference>
<dbReference type="InterPro" id="IPR013783">
    <property type="entry name" value="Ig-like_fold"/>
</dbReference>
<comment type="catalytic activity">
    <reaction evidence="12 14">
        <text>hydrolysis of (1-&gt;4)-alpha-D-glucosidic linkage in 4-alpha-D-[(1-&gt;4)-alpha-D-glucanosyl]n trehalose to yield trehalose and (1-&gt;4)-alpha-D-glucan.</text>
        <dbReference type="EC" id="3.2.1.141"/>
    </reaction>
</comment>
<evidence type="ECO:0000313" key="20">
    <source>
        <dbReference type="EMBL" id="WAC14529.1"/>
    </source>
</evidence>
<evidence type="ECO:0000256" key="16">
    <source>
        <dbReference type="PIRSR" id="PIRSR006337-2"/>
    </source>
</evidence>
<dbReference type="EMBL" id="CP112998">
    <property type="protein sequence ID" value="WAC14529.1"/>
    <property type="molecule type" value="Genomic_DNA"/>
</dbReference>
<comment type="similarity">
    <text evidence="3 14">Belongs to the glycosyl hydrolase 13 family.</text>
</comment>
<dbReference type="Pfam" id="PF00128">
    <property type="entry name" value="Alpha-amylase"/>
    <property type="match status" value="1"/>
</dbReference>
<evidence type="ECO:0000256" key="15">
    <source>
        <dbReference type="PIRSR" id="PIRSR006337-1"/>
    </source>
</evidence>
<feature type="compositionally biased region" description="Basic and acidic residues" evidence="18">
    <location>
        <begin position="14"/>
        <end position="25"/>
    </location>
</feature>
<evidence type="ECO:0000256" key="7">
    <source>
        <dbReference type="ARBA" id="ARBA00022801"/>
    </source>
</evidence>
<dbReference type="AlphaFoldDB" id="A0A9E8NI95"/>
<dbReference type="InterPro" id="IPR014756">
    <property type="entry name" value="Ig_E-set"/>
</dbReference>
<feature type="domain" description="Glycosyl hydrolase family 13 catalytic" evidence="19">
    <location>
        <begin position="135"/>
        <end position="479"/>
    </location>
</feature>
<dbReference type="GO" id="GO:0033942">
    <property type="term" value="F:4-alpha-D-(1-&gt;4)-alpha-D-glucanotrehalose trehalohydrolase activity"/>
    <property type="evidence" value="ECO:0007669"/>
    <property type="project" value="UniProtKB-EC"/>
</dbReference>
<dbReference type="Gene3D" id="2.60.40.10">
    <property type="entry name" value="Immunoglobulins"/>
    <property type="match status" value="1"/>
</dbReference>
<dbReference type="SUPFAM" id="SSF51011">
    <property type="entry name" value="Glycosyl hydrolase domain"/>
    <property type="match status" value="1"/>
</dbReference>
<dbReference type="InterPro" id="IPR006047">
    <property type="entry name" value="GH13_cat_dom"/>
</dbReference>
<gene>
    <name evidence="20" type="primary">treZ</name>
    <name evidence="20" type="ORF">ON006_11335</name>
</gene>
<evidence type="ECO:0000256" key="11">
    <source>
        <dbReference type="ARBA" id="ARBA00033284"/>
    </source>
</evidence>
<feature type="active site" description="Nucleophile" evidence="15">
    <location>
        <position position="281"/>
    </location>
</feature>
<feature type="binding site" evidence="16">
    <location>
        <begin position="279"/>
        <end position="284"/>
    </location>
    <ligand>
        <name>substrate</name>
    </ligand>
</feature>
<dbReference type="PANTHER" id="PTHR43651:SF11">
    <property type="entry name" value="MALTO-OLIGOSYLTREHALOSE TREHALOHYDROLASE"/>
    <property type="match status" value="1"/>
</dbReference>